<dbReference type="AlphaFoldDB" id="R9PDG0"/>
<protein>
    <submittedName>
        <fullName evidence="2">Uncharacterized protein</fullName>
    </submittedName>
</protein>
<feature type="compositionally biased region" description="Acidic residues" evidence="1">
    <location>
        <begin position="332"/>
        <end position="353"/>
    </location>
</feature>
<proteinExistence type="predicted"/>
<gene>
    <name evidence="2" type="ORF">PHSY_006878</name>
</gene>
<dbReference type="eggNOG" id="ENOG502RD8P">
    <property type="taxonomic scope" value="Eukaryota"/>
</dbReference>
<feature type="region of interest" description="Disordered" evidence="1">
    <location>
        <begin position="258"/>
        <end position="375"/>
    </location>
</feature>
<name>R9PDG0_PSEHS</name>
<dbReference type="HOGENOM" id="CLU_062067_0_0_1"/>
<keyword evidence="3" id="KW-1185">Reference proteome</keyword>
<evidence type="ECO:0000256" key="1">
    <source>
        <dbReference type="SAM" id="MobiDB-lite"/>
    </source>
</evidence>
<dbReference type="Proteomes" id="UP000014071">
    <property type="component" value="Unassembled WGS sequence"/>
</dbReference>
<sequence length="375" mass="39582">MNGLVLPIGSKQPLRGDASHHAAPLSPVKLDSSGLASLVKTEGSSPTQRAFGGAANVSRASLTSPTSSSSVSSVGSSGPNALRSALSTSSNTSAAALAFIPRTSRNSAAVQKPIHLCSEFELEQRLDRNERILSTLEATQSPTKDRLRLETEAIRDVILSLRAMRDVNDGISSVDLKDPTKEAELESALLGLSVKDAAHLGTSPPSDAFGWSRDTVAVKKKLAQSSGAYHPGRKVQAMGYEQSLAIQSAALLAERERERLKSTPAPRERPSLGVPSGAAHRLGRKSISSCSGSMRKNSSSHSISPPKATRAGGPLARNLDRGPQHDAALEGGESDQDDAGLYDMPDDEEDDEDAHPGPRHEDDGFSFGQLDQEDP</sequence>
<dbReference type="EMBL" id="DF238831">
    <property type="protein sequence ID" value="GAC99277.1"/>
    <property type="molecule type" value="Genomic_DNA"/>
</dbReference>
<evidence type="ECO:0000313" key="2">
    <source>
        <dbReference type="EMBL" id="GAC99277.1"/>
    </source>
</evidence>
<feature type="compositionally biased region" description="Basic and acidic residues" evidence="1">
    <location>
        <begin position="318"/>
        <end position="328"/>
    </location>
</feature>
<feature type="region of interest" description="Disordered" evidence="1">
    <location>
        <begin position="1"/>
        <end position="85"/>
    </location>
</feature>
<accession>R9PDG0</accession>
<feature type="compositionally biased region" description="Basic and acidic residues" evidence="1">
    <location>
        <begin position="354"/>
        <end position="363"/>
    </location>
</feature>
<dbReference type="RefSeq" id="XP_012192864.1">
    <property type="nucleotide sequence ID" value="XM_012337474.1"/>
</dbReference>
<feature type="compositionally biased region" description="Basic and acidic residues" evidence="1">
    <location>
        <begin position="258"/>
        <end position="270"/>
    </location>
</feature>
<reference evidence="3" key="1">
    <citation type="journal article" date="2013" name="Genome Announc.">
        <title>Draft genome sequence of the basidiomycetous yeast-like fungus Pseudozyma hubeiensis SY62, which produces an abundant amount of the biosurfactant mannosylerythritol lipids.</title>
        <authorList>
            <person name="Konishi M."/>
            <person name="Hatada Y."/>
            <person name="Horiuchi J."/>
        </authorList>
    </citation>
    <scope>NUCLEOTIDE SEQUENCE [LARGE SCALE GENOMIC DNA]</scope>
    <source>
        <strain evidence="3">SY62</strain>
    </source>
</reference>
<dbReference type="OrthoDB" id="2552423at2759"/>
<feature type="compositionally biased region" description="Low complexity" evidence="1">
    <location>
        <begin position="63"/>
        <end position="85"/>
    </location>
</feature>
<evidence type="ECO:0000313" key="3">
    <source>
        <dbReference type="Proteomes" id="UP000014071"/>
    </source>
</evidence>
<organism evidence="2 3">
    <name type="scientific">Pseudozyma hubeiensis (strain SY62)</name>
    <name type="common">Yeast</name>
    <dbReference type="NCBI Taxonomy" id="1305764"/>
    <lineage>
        <taxon>Eukaryota</taxon>
        <taxon>Fungi</taxon>
        <taxon>Dikarya</taxon>
        <taxon>Basidiomycota</taxon>
        <taxon>Ustilaginomycotina</taxon>
        <taxon>Ustilaginomycetes</taxon>
        <taxon>Ustilaginales</taxon>
        <taxon>Ustilaginaceae</taxon>
        <taxon>Pseudozyma</taxon>
    </lineage>
</organism>
<dbReference type="GeneID" id="24112143"/>
<feature type="compositionally biased region" description="Polar residues" evidence="1">
    <location>
        <begin position="286"/>
        <end position="303"/>
    </location>
</feature>